<accession>A0A5E4QI37</accession>
<dbReference type="AlphaFoldDB" id="A0A5E4QI37"/>
<name>A0A5E4QI37_9NEOP</name>
<feature type="compositionally biased region" description="Polar residues" evidence="1">
    <location>
        <begin position="103"/>
        <end position="113"/>
    </location>
</feature>
<protein>
    <submittedName>
        <fullName evidence="2">Uncharacterized protein</fullName>
    </submittedName>
</protein>
<feature type="compositionally biased region" description="Basic and acidic residues" evidence="1">
    <location>
        <begin position="114"/>
        <end position="128"/>
    </location>
</feature>
<evidence type="ECO:0000256" key="1">
    <source>
        <dbReference type="SAM" id="MobiDB-lite"/>
    </source>
</evidence>
<reference evidence="2 3" key="1">
    <citation type="submission" date="2017-07" db="EMBL/GenBank/DDBJ databases">
        <authorList>
            <person name="Talla V."/>
            <person name="Backstrom N."/>
        </authorList>
    </citation>
    <scope>NUCLEOTIDE SEQUENCE [LARGE SCALE GENOMIC DNA]</scope>
</reference>
<gene>
    <name evidence="2" type="ORF">LSINAPIS_LOCUS9135</name>
</gene>
<feature type="compositionally biased region" description="Polar residues" evidence="1">
    <location>
        <begin position="1"/>
        <end position="11"/>
    </location>
</feature>
<dbReference type="Proteomes" id="UP000324832">
    <property type="component" value="Unassembled WGS sequence"/>
</dbReference>
<organism evidence="2 3">
    <name type="scientific">Leptidea sinapis</name>
    <dbReference type="NCBI Taxonomy" id="189913"/>
    <lineage>
        <taxon>Eukaryota</taxon>
        <taxon>Metazoa</taxon>
        <taxon>Ecdysozoa</taxon>
        <taxon>Arthropoda</taxon>
        <taxon>Hexapoda</taxon>
        <taxon>Insecta</taxon>
        <taxon>Pterygota</taxon>
        <taxon>Neoptera</taxon>
        <taxon>Endopterygota</taxon>
        <taxon>Lepidoptera</taxon>
        <taxon>Glossata</taxon>
        <taxon>Ditrysia</taxon>
        <taxon>Papilionoidea</taxon>
        <taxon>Pieridae</taxon>
        <taxon>Dismorphiinae</taxon>
        <taxon>Leptidea</taxon>
    </lineage>
</organism>
<feature type="region of interest" description="Disordered" evidence="1">
    <location>
        <begin position="1"/>
        <end position="50"/>
    </location>
</feature>
<feature type="compositionally biased region" description="Polar residues" evidence="1">
    <location>
        <begin position="82"/>
        <end position="92"/>
    </location>
</feature>
<evidence type="ECO:0000313" key="2">
    <source>
        <dbReference type="EMBL" id="VVC97966.1"/>
    </source>
</evidence>
<evidence type="ECO:0000313" key="3">
    <source>
        <dbReference type="Proteomes" id="UP000324832"/>
    </source>
</evidence>
<keyword evidence="3" id="KW-1185">Reference proteome</keyword>
<proteinExistence type="predicted"/>
<feature type="compositionally biased region" description="Basic residues" evidence="1">
    <location>
        <begin position="158"/>
        <end position="169"/>
    </location>
</feature>
<feature type="region of interest" description="Disordered" evidence="1">
    <location>
        <begin position="82"/>
        <end position="189"/>
    </location>
</feature>
<feature type="compositionally biased region" description="Polar residues" evidence="1">
    <location>
        <begin position="131"/>
        <end position="142"/>
    </location>
</feature>
<dbReference type="EMBL" id="FZQP02003334">
    <property type="protein sequence ID" value="VVC97966.1"/>
    <property type="molecule type" value="Genomic_DNA"/>
</dbReference>
<sequence>MDSKGTSSPMRNKQEQDLVNLDDNSSKCCMKQRGQGDVDYGGSSSLSNEENCARVELNYHRKSEFNSVSTNENIVHPSQNNVVISDHLPNNGSSSHSSQVSSEINCKMSTNKGDQTDKIDKLSKHDIGDSNAPSTSGLSCPSNDKIFNLPGPSEARENKKRPSSLKLKRANVDGDDSSSDTGNDDYSLGSEDGCIYTYRGAMPPQQVAPVPMAQGSRGSSPDMDYLEMDFDPGPSCEADTGDESSPEVDIEVPNIPEGDEPEIRGISPEYQPAPVPPLLINPIVARPPRASIFDFATTTEETPVEKDVVAKKVKVVRTEYIIHTTQKGEKIKVKRTMTHCPEIEPSGVHNSSGDLVTPREVLKYGEDHRDVSMAHKINQGESATLESANLISAIYHVNMAKKLINEKPISDMEGHSLQMDVEAGPSTSDSTPCVEPPRCMVWTEREACERQVTQIGTSACGATAVVNVFLALGVPVNIERINSEVGTRQRANNAQIPRYILSRSIAGCTAADIVNGLQRASDGLVTARFFPTFPERSMSLSHWLADWISLGAVPILTLNLQQGCEGDVPDAWHHQMVFGVSPRGIFMCNPVECVPENVVWCRLVSPSVLLLRARDVVARYNPETDMSVLTAVPDIRFHKMNVLGESRNFTRQVSLMLVINDNDRDHKSSDYITIIITILARC</sequence>
<feature type="compositionally biased region" description="Low complexity" evidence="1">
    <location>
        <begin position="93"/>
        <end position="102"/>
    </location>
</feature>